<feature type="compositionally biased region" description="Low complexity" evidence="6">
    <location>
        <begin position="993"/>
        <end position="1002"/>
    </location>
</feature>
<dbReference type="SUPFAM" id="SSF52540">
    <property type="entry name" value="P-loop containing nucleoside triphosphate hydrolases"/>
    <property type="match status" value="1"/>
</dbReference>
<dbReference type="GO" id="GO:0005524">
    <property type="term" value="F:ATP binding"/>
    <property type="evidence" value="ECO:0007669"/>
    <property type="project" value="UniProtKB-UniRule"/>
</dbReference>
<dbReference type="EMBL" id="CP036455">
    <property type="protein sequence ID" value="QBI54367.1"/>
    <property type="molecule type" value="Genomic_DNA"/>
</dbReference>
<name>A0A4P6Q6E6_9ACTN</name>
<dbReference type="PANTHER" id="PTHR11070">
    <property type="entry name" value="UVRD / RECB / PCRA DNA HELICASE FAMILY MEMBER"/>
    <property type="match status" value="1"/>
</dbReference>
<keyword evidence="1 5" id="KW-0547">Nucleotide-binding</keyword>
<keyword evidence="2 5" id="KW-0378">Hydrolase</keyword>
<feature type="domain" description="UvrD-like helicase ATP-binding" evidence="7">
    <location>
        <begin position="190"/>
        <end position="545"/>
    </location>
</feature>
<evidence type="ECO:0000256" key="1">
    <source>
        <dbReference type="ARBA" id="ARBA00022741"/>
    </source>
</evidence>
<feature type="region of interest" description="Disordered" evidence="6">
    <location>
        <begin position="28"/>
        <end position="57"/>
    </location>
</feature>
<keyword evidence="3 5" id="KW-0347">Helicase</keyword>
<feature type="compositionally biased region" description="Basic and acidic residues" evidence="6">
    <location>
        <begin position="45"/>
        <end position="57"/>
    </location>
</feature>
<feature type="region of interest" description="Disordered" evidence="6">
    <location>
        <begin position="970"/>
        <end position="1020"/>
    </location>
</feature>
<dbReference type="EC" id="3.6.4.12" evidence="8"/>
<dbReference type="GO" id="GO:0016787">
    <property type="term" value="F:hydrolase activity"/>
    <property type="evidence" value="ECO:0007669"/>
    <property type="project" value="UniProtKB-UniRule"/>
</dbReference>
<feature type="region of interest" description="Disordered" evidence="6">
    <location>
        <begin position="744"/>
        <end position="768"/>
    </location>
</feature>
<accession>A0A4P6Q6E6</accession>
<evidence type="ECO:0000256" key="5">
    <source>
        <dbReference type="PROSITE-ProRule" id="PRU00560"/>
    </source>
</evidence>
<feature type="region of interest" description="Disordered" evidence="6">
    <location>
        <begin position="144"/>
        <end position="167"/>
    </location>
</feature>
<dbReference type="KEGG" id="strr:EKD16_12925"/>
<keyword evidence="9" id="KW-1185">Reference proteome</keyword>
<dbReference type="GO" id="GO:0000725">
    <property type="term" value="P:recombinational repair"/>
    <property type="evidence" value="ECO:0007669"/>
    <property type="project" value="TreeGrafter"/>
</dbReference>
<dbReference type="InterPro" id="IPR014016">
    <property type="entry name" value="UvrD-like_ATP-bd"/>
</dbReference>
<evidence type="ECO:0000256" key="6">
    <source>
        <dbReference type="SAM" id="MobiDB-lite"/>
    </source>
</evidence>
<evidence type="ECO:0000256" key="3">
    <source>
        <dbReference type="ARBA" id="ARBA00022806"/>
    </source>
</evidence>
<dbReference type="GO" id="GO:0043138">
    <property type="term" value="F:3'-5' DNA helicase activity"/>
    <property type="evidence" value="ECO:0007669"/>
    <property type="project" value="TreeGrafter"/>
</dbReference>
<dbReference type="AlphaFoldDB" id="A0A4P6Q6E6"/>
<dbReference type="PANTHER" id="PTHR11070:SF45">
    <property type="entry name" value="DNA 3'-5' HELICASE"/>
    <property type="match status" value="1"/>
</dbReference>
<evidence type="ECO:0000313" key="8">
    <source>
        <dbReference type="EMBL" id="QBI54367.1"/>
    </source>
</evidence>
<dbReference type="Proteomes" id="UP000292235">
    <property type="component" value="Chromosome"/>
</dbReference>
<feature type="region of interest" description="Disordered" evidence="6">
    <location>
        <begin position="871"/>
        <end position="891"/>
    </location>
</feature>
<organism evidence="8 9">
    <name type="scientific">Streptomonospora litoralis</name>
    <dbReference type="NCBI Taxonomy" id="2498135"/>
    <lineage>
        <taxon>Bacteria</taxon>
        <taxon>Bacillati</taxon>
        <taxon>Actinomycetota</taxon>
        <taxon>Actinomycetes</taxon>
        <taxon>Streptosporangiales</taxon>
        <taxon>Nocardiopsidaceae</taxon>
        <taxon>Streptomonospora</taxon>
    </lineage>
</organism>
<evidence type="ECO:0000313" key="9">
    <source>
        <dbReference type="Proteomes" id="UP000292235"/>
    </source>
</evidence>
<gene>
    <name evidence="8" type="primary">helD2</name>
    <name evidence="8" type="ORF">EKD16_12925</name>
</gene>
<keyword evidence="4 5" id="KW-0067">ATP-binding</keyword>
<dbReference type="Gene3D" id="3.40.50.300">
    <property type="entry name" value="P-loop containing nucleotide triphosphate hydrolases"/>
    <property type="match status" value="2"/>
</dbReference>
<dbReference type="Pfam" id="PF00580">
    <property type="entry name" value="UvrD-helicase"/>
    <property type="match status" value="1"/>
</dbReference>
<sequence>MGDKYRAAVIAAEQRAVDHAYRCFEDSRQETTRLRDNPAGASTKDNSDLRRSHQKKLESYDLRGESLVTARVDLQESGEPETLYVGRRTVRDADRNIVVVDWRSDAAVRWQTADQRNPGGIRLRRVLRCRAARVIDYSDEVRLGKDSSAGRTSSAAHTANREHAGSAVDPFLEEELDRVRGAAMRDIVETIQRAQLALVADDRPGVLVIQGGPGTGKTAVGLHRLSRLLFKQPPHVGKLRPDEILILGPHQGVLDYTKDVLASLDCRGVHTATPHDLWPGPSAPDASPLRNSVKGDLRMAEVLARAVHNLVQEALRKRPRDRAFTATIGETSLNVAGIEIAEDIDRARRAAGSLQEQRSFFRNYLVERLMHGALRRRPEWRHDANLRARIEASKDVVNLVNAVWPNFTPKGVLRRLFSDAAFLRGAAEGILTDEEQRALLAAPQRKADTHWTRDDHVCMEELNRLISGVLPKHYRHLMVDEAQDLTPMQARLLARRCRTGSMTVLGDLAQSSGAYRHAQWSRIAETLAGNHGWHLAELEAGYRVPSSVMELASPLAEAIAPTTRVPRSVRPAESGSLRTVPVPAEHLLSDVEERVLALRETTTGPPRSVAVILPDDDARIAEAAERFAGDAPEGAPAVRCLGASQAKGLEFDHVVVVEPAAIAGEGSQGLGRLYVALTRCTQSLTLVHAHPLPAEMAEAAYTLLRDRIVQRRCSRYHIGGARCENATTEPDGWCRHTECGGYRTSTPSDDPHSRAGLSMPAGADREARLDVDPERIARIRISRTALDGFLSDHGGAPYEAEAELRAMLADVLHDGRHARQDDGYWVLDHDGYRLMLSPDADAVTGYRTIHLERSYAQLKAGVASRIGRKGTANRRAALRERPEPGPALTDSADVAAVDPERVYITAQAHDRFHQLVPESRELSDAEFDAMVRRCLGRDLTTGSVRTEENIHRILGELTWLMSRDGRSVLSLRPPEETADPVEGVEDEPRSADTDSASTTTDAESGVRSADETTASDSADPGDLHAFVAAAAEAGHQDTRRKSVRYKLLGELFDAEWDEPPDETGLADIVATSSAGCLHYEVLGEGGHTYAGMRQGMLRAMEARQADGIQADHTFLVLPCPPAEPWSVAAISAMSGFLVVWRIEGGWDGHRVALALGKDG</sequence>
<dbReference type="GO" id="GO:0005829">
    <property type="term" value="C:cytosol"/>
    <property type="evidence" value="ECO:0007669"/>
    <property type="project" value="TreeGrafter"/>
</dbReference>
<feature type="compositionally biased region" description="Acidic residues" evidence="6">
    <location>
        <begin position="976"/>
        <end position="985"/>
    </location>
</feature>
<evidence type="ECO:0000256" key="2">
    <source>
        <dbReference type="ARBA" id="ARBA00022801"/>
    </source>
</evidence>
<dbReference type="InterPro" id="IPR027417">
    <property type="entry name" value="P-loop_NTPase"/>
</dbReference>
<evidence type="ECO:0000259" key="7">
    <source>
        <dbReference type="PROSITE" id="PS51198"/>
    </source>
</evidence>
<dbReference type="RefSeq" id="WP_165498558.1">
    <property type="nucleotide sequence ID" value="NZ_CP036455.1"/>
</dbReference>
<evidence type="ECO:0000256" key="4">
    <source>
        <dbReference type="ARBA" id="ARBA00022840"/>
    </source>
</evidence>
<dbReference type="GO" id="GO:0003677">
    <property type="term" value="F:DNA binding"/>
    <property type="evidence" value="ECO:0007669"/>
    <property type="project" value="InterPro"/>
</dbReference>
<protein>
    <submittedName>
        <fullName evidence="8">Helicase IV</fullName>
        <ecNumber evidence="8">3.6.4.12</ecNumber>
    </submittedName>
</protein>
<dbReference type="PROSITE" id="PS51198">
    <property type="entry name" value="UVRD_HELICASE_ATP_BIND"/>
    <property type="match status" value="1"/>
</dbReference>
<proteinExistence type="predicted"/>
<reference evidence="8 9" key="1">
    <citation type="submission" date="2019-02" db="EMBL/GenBank/DDBJ databases">
        <authorList>
            <person name="Khodamoradi S."/>
            <person name="Hahnke R.L."/>
            <person name="Kaempfer P."/>
            <person name="Schumann P."/>
            <person name="Rohde M."/>
            <person name="Steinert M."/>
            <person name="Luzhetskyy A."/>
            <person name="Wink J."/>
            <person name="Ruckert C."/>
        </authorList>
    </citation>
    <scope>NUCLEOTIDE SEQUENCE [LARGE SCALE GENOMIC DNA]</scope>
    <source>
        <strain evidence="8 9">M2</strain>
    </source>
</reference>
<dbReference type="InterPro" id="IPR000212">
    <property type="entry name" value="DNA_helicase_UvrD/REP"/>
</dbReference>
<feature type="binding site" evidence="5">
    <location>
        <begin position="211"/>
        <end position="218"/>
    </location>
    <ligand>
        <name>ATP</name>
        <dbReference type="ChEBI" id="CHEBI:30616"/>
    </ligand>
</feature>